<reference evidence="3 4" key="1">
    <citation type="submission" date="2019-03" db="EMBL/GenBank/DDBJ databases">
        <authorList>
            <person name="Gaulin E."/>
            <person name="Dumas B."/>
        </authorList>
    </citation>
    <scope>NUCLEOTIDE SEQUENCE [LARGE SCALE GENOMIC DNA]</scope>
    <source>
        <strain evidence="3">CBS 568.67</strain>
    </source>
</reference>
<keyword evidence="1" id="KW-0732">Signal</keyword>
<reference evidence="2" key="2">
    <citation type="submission" date="2019-06" db="EMBL/GenBank/DDBJ databases">
        <title>Genomics analysis of Aphanomyces spp. identifies a new class of oomycete effector associated with host adaptation.</title>
        <authorList>
            <person name="Gaulin E."/>
        </authorList>
    </citation>
    <scope>NUCLEOTIDE SEQUENCE</scope>
    <source>
        <strain evidence="2">CBS 578.67</strain>
    </source>
</reference>
<evidence type="ECO:0000313" key="3">
    <source>
        <dbReference type="EMBL" id="VFT79730.1"/>
    </source>
</evidence>
<dbReference type="EMBL" id="VJMH01000313">
    <property type="protein sequence ID" value="KAF0717031.1"/>
    <property type="molecule type" value="Genomic_DNA"/>
</dbReference>
<evidence type="ECO:0000313" key="4">
    <source>
        <dbReference type="Proteomes" id="UP000332933"/>
    </source>
</evidence>
<keyword evidence="4" id="KW-1185">Reference proteome</keyword>
<protein>
    <submittedName>
        <fullName evidence="3">Aste57867_2531 protein</fullName>
    </submittedName>
</protein>
<dbReference type="Proteomes" id="UP000332933">
    <property type="component" value="Unassembled WGS sequence"/>
</dbReference>
<accession>A0A485K8V9</accession>
<feature type="chain" id="PRO_5036115924" evidence="1">
    <location>
        <begin position="18"/>
        <end position="900"/>
    </location>
</feature>
<sequence>MKVPNIIVSGLLVVVQAQYFEPSDIATTFKQSDVSTSSSFESTIMGDSGNLTQGQVAAHAAIQAGASQYQVKVISDAMDSKDASAATASTQAGLSESQSVQVIKAVIDDASDVPSNAEAASTAASNAGATTDQVQHILNAVVNGSSVSAAANTAGLSDSQIAQIMDSVMDAAGDIADPADVAAVAAINSGATSIQALEIASRIDKGEAAASAAVEVGVDRAAVGSIVQQVVDSSDKVPNPADVAADAVLDNGGTVEDSIQIAADVVSGISASGAASDAGLDPSVVADIVDQVADASENVASAADVAGLAAWKAGSTPQQVQILIHSIESGVDPGRAAVKAGLAPSTIASVNERVSASNDNKADSADVAADAAANAGASNAQVAEIAASIDKGISPADATSEAGLSGSIAAIVSESVQIDGAVDDKSTASVPRTYHKDDFAKQSSLGQVAAAAVVDVGASMDQASQIAKLVDVKDESAASASSLADLSDEQTISVITAVVQAAHDVPTQADIVTKAASEAGAPIDVVQNISNAVQRGSSVVAAASAAGLSNSQIVKIINQATDVTDAIADPADVAAATAFENGATARQAIGIARSVGEGTSATSAATAAGLSSDAVVDIVVKVAETSKKVADPADVALDAALENGASTVQAIKIGVSVEDGSSASVAATYAGLTPMSVANIVDQVTDSSSNIADQADVAAATAIANGASSDDALQLALSIEAGDSSATAAKNIGLSPSAVLSVVDTVTDASANVASPADVAADAAFASGASITQVAKLTKSIDGGADPVSAAVDTGLSTNAVAAIGQRVADAEDRKADTADVAADAAANAGALPDQIIQIASAVDGGASPAEAVSNVGLPVSAVEQVNQAVAEESFSAVKGIALAASVDSPKVSVSGSLFT</sequence>
<dbReference type="EMBL" id="CAADRA010000313">
    <property type="protein sequence ID" value="VFT79730.1"/>
    <property type="molecule type" value="Genomic_DNA"/>
</dbReference>
<dbReference type="AlphaFoldDB" id="A0A485K8V9"/>
<feature type="signal peptide" evidence="1">
    <location>
        <begin position="1"/>
        <end position="17"/>
    </location>
</feature>
<evidence type="ECO:0000256" key="1">
    <source>
        <dbReference type="SAM" id="SignalP"/>
    </source>
</evidence>
<organism evidence="3 4">
    <name type="scientific">Aphanomyces stellatus</name>
    <dbReference type="NCBI Taxonomy" id="120398"/>
    <lineage>
        <taxon>Eukaryota</taxon>
        <taxon>Sar</taxon>
        <taxon>Stramenopiles</taxon>
        <taxon>Oomycota</taxon>
        <taxon>Saprolegniomycetes</taxon>
        <taxon>Saprolegniales</taxon>
        <taxon>Verrucalvaceae</taxon>
        <taxon>Aphanomyces</taxon>
    </lineage>
</organism>
<gene>
    <name evidence="3" type="primary">Aste57867_2531</name>
    <name evidence="2" type="ORF">As57867_002524</name>
    <name evidence="3" type="ORF">ASTE57867_2531</name>
</gene>
<name>A0A485K8V9_9STRA</name>
<evidence type="ECO:0000313" key="2">
    <source>
        <dbReference type="EMBL" id="KAF0717031.1"/>
    </source>
</evidence>
<proteinExistence type="predicted"/>